<reference evidence="3 4" key="1">
    <citation type="submission" date="2016-10" db="EMBL/GenBank/DDBJ databases">
        <authorList>
            <person name="de Groot N.N."/>
        </authorList>
    </citation>
    <scope>NUCLEOTIDE SEQUENCE [LARGE SCALE GENOMIC DNA]</scope>
    <source>
        <strain evidence="3 4">CGMCC 1.11030</strain>
    </source>
</reference>
<evidence type="ECO:0000313" key="3">
    <source>
        <dbReference type="EMBL" id="SFI28764.1"/>
    </source>
</evidence>
<accession>A0A1I3GZ51</accession>
<dbReference type="RefSeq" id="WP_092860232.1">
    <property type="nucleotide sequence ID" value="NZ_FOQH01000005.1"/>
</dbReference>
<keyword evidence="1" id="KW-0472">Membrane</keyword>
<evidence type="ECO:0000256" key="2">
    <source>
        <dbReference type="SAM" id="SignalP"/>
    </source>
</evidence>
<sequence length="210" mass="21700">MFLRPSSLLLAAALALPAASASAFATYVTPVAPNPDYLYLQIDWETSVASGTVTAADLSYLKFTTYGTSGGVQGEDEAIVGGVVQPLANTARALADLAFSFVLGLPPGERHLALTSFDNNLGDIVLDYDPFVFPLPDQLTLLDVAGALDEGSGRVLVDIAFFAPANGGPPAPELKYQQVDVDSIVATPLPGALALLAAGLGALGLIRRRG</sequence>
<name>A0A1I3GZ51_9RHOB</name>
<evidence type="ECO:0008006" key="5">
    <source>
        <dbReference type="Google" id="ProtNLM"/>
    </source>
</evidence>
<dbReference type="EMBL" id="FOQH01000005">
    <property type="protein sequence ID" value="SFI28764.1"/>
    <property type="molecule type" value="Genomic_DNA"/>
</dbReference>
<dbReference type="Proteomes" id="UP000199377">
    <property type="component" value="Unassembled WGS sequence"/>
</dbReference>
<feature type="transmembrane region" description="Helical" evidence="1">
    <location>
        <begin position="184"/>
        <end position="206"/>
    </location>
</feature>
<dbReference type="AlphaFoldDB" id="A0A1I3GZ51"/>
<organism evidence="3 4">
    <name type="scientific">Albimonas pacifica</name>
    <dbReference type="NCBI Taxonomy" id="1114924"/>
    <lineage>
        <taxon>Bacteria</taxon>
        <taxon>Pseudomonadati</taxon>
        <taxon>Pseudomonadota</taxon>
        <taxon>Alphaproteobacteria</taxon>
        <taxon>Rhodobacterales</taxon>
        <taxon>Paracoccaceae</taxon>
        <taxon>Albimonas</taxon>
    </lineage>
</organism>
<keyword evidence="2" id="KW-0732">Signal</keyword>
<keyword evidence="4" id="KW-1185">Reference proteome</keyword>
<evidence type="ECO:0000313" key="4">
    <source>
        <dbReference type="Proteomes" id="UP000199377"/>
    </source>
</evidence>
<keyword evidence="1" id="KW-0812">Transmembrane</keyword>
<gene>
    <name evidence="3" type="ORF">SAMN05216258_105422</name>
</gene>
<protein>
    <recommendedName>
        <fullName evidence="5">VPLPA-CTERM protein sorting domain-containing protein</fullName>
    </recommendedName>
</protein>
<evidence type="ECO:0000256" key="1">
    <source>
        <dbReference type="SAM" id="Phobius"/>
    </source>
</evidence>
<feature type="chain" id="PRO_5011475846" description="VPLPA-CTERM protein sorting domain-containing protein" evidence="2">
    <location>
        <begin position="26"/>
        <end position="210"/>
    </location>
</feature>
<keyword evidence="1" id="KW-1133">Transmembrane helix</keyword>
<proteinExistence type="predicted"/>
<feature type="signal peptide" evidence="2">
    <location>
        <begin position="1"/>
        <end position="25"/>
    </location>
</feature>